<dbReference type="GO" id="GO:0020037">
    <property type="term" value="F:heme binding"/>
    <property type="evidence" value="ECO:0007669"/>
    <property type="project" value="InterPro"/>
</dbReference>
<keyword evidence="2" id="KW-0479">Metal-binding</keyword>
<dbReference type="PANTHER" id="PTHR46300:SF4">
    <property type="entry name" value="CYTOCHROME P450 98A3"/>
    <property type="match status" value="1"/>
</dbReference>
<proteinExistence type="inferred from homology"/>
<keyword evidence="3" id="KW-0560">Oxidoreductase</keyword>
<dbReference type="RefSeq" id="XP_007712968.1">
    <property type="nucleotide sequence ID" value="XM_007714778.1"/>
</dbReference>
<dbReference type="OrthoDB" id="2789670at2759"/>
<dbReference type="Pfam" id="PF00067">
    <property type="entry name" value="p450"/>
    <property type="match status" value="1"/>
</dbReference>
<dbReference type="GeneID" id="19150154"/>
<evidence type="ECO:0000256" key="3">
    <source>
        <dbReference type="ARBA" id="ARBA00023002"/>
    </source>
</evidence>
<evidence type="ECO:0000313" key="5">
    <source>
        <dbReference type="EMBL" id="EUC32718.1"/>
    </source>
</evidence>
<dbReference type="eggNOG" id="KOG0156">
    <property type="taxonomic scope" value="Eukaryota"/>
</dbReference>
<name>W6Y4A7_COCC2</name>
<evidence type="ECO:0008006" key="7">
    <source>
        <dbReference type="Google" id="ProtNLM"/>
    </source>
</evidence>
<dbReference type="SUPFAM" id="SSF48264">
    <property type="entry name" value="Cytochrome P450"/>
    <property type="match status" value="1"/>
</dbReference>
<dbReference type="GO" id="GO:0005506">
    <property type="term" value="F:iron ion binding"/>
    <property type="evidence" value="ECO:0007669"/>
    <property type="project" value="InterPro"/>
</dbReference>
<dbReference type="PANTHER" id="PTHR46300">
    <property type="entry name" value="P450, PUTATIVE (EUROFUNG)-RELATED-RELATED"/>
    <property type="match status" value="1"/>
</dbReference>
<dbReference type="GO" id="GO:0004497">
    <property type="term" value="F:monooxygenase activity"/>
    <property type="evidence" value="ECO:0007669"/>
    <property type="project" value="InterPro"/>
</dbReference>
<dbReference type="Proteomes" id="UP000053841">
    <property type="component" value="Unassembled WGS sequence"/>
</dbReference>
<organism evidence="5 6">
    <name type="scientific">Cochliobolus carbonum (strain 26-R-13)</name>
    <name type="common">Maize leaf spot fungus</name>
    <name type="synonym">Bipolaris zeicola</name>
    <dbReference type="NCBI Taxonomy" id="930089"/>
    <lineage>
        <taxon>Eukaryota</taxon>
        <taxon>Fungi</taxon>
        <taxon>Dikarya</taxon>
        <taxon>Ascomycota</taxon>
        <taxon>Pezizomycotina</taxon>
        <taxon>Dothideomycetes</taxon>
        <taxon>Pleosporomycetidae</taxon>
        <taxon>Pleosporales</taxon>
        <taxon>Pleosporineae</taxon>
        <taxon>Pleosporaceae</taxon>
        <taxon>Bipolaris</taxon>
    </lineage>
</organism>
<evidence type="ECO:0000313" key="6">
    <source>
        <dbReference type="Proteomes" id="UP000053841"/>
    </source>
</evidence>
<dbReference type="EMBL" id="KI964626">
    <property type="protein sequence ID" value="EUC32718.1"/>
    <property type="molecule type" value="Genomic_DNA"/>
</dbReference>
<sequence>MMTLWIGHSPRIILSDTWVASDLLEKRSDIFSSRPRFLVMGDAINASETSLTNLEYGDRWRLHRRLMHTVVGSQAVRNCRDFQAAESALLIRDLFLDPNDFELSIERYLVSVASIIGWGRRIYRKNNYVAQLALAFMEAVDYAIPGVFIMKAIPLLLHAVAWLYELPSKLRSGSATMPRYSHLVALVKATLR</sequence>
<keyword evidence="4" id="KW-0408">Iron</keyword>
<dbReference type="HOGENOM" id="CLU_1635086_0_0_1"/>
<evidence type="ECO:0000256" key="2">
    <source>
        <dbReference type="ARBA" id="ARBA00022723"/>
    </source>
</evidence>
<accession>W6Y4A7</accession>
<dbReference type="AlphaFoldDB" id="W6Y4A7"/>
<dbReference type="InterPro" id="IPR050364">
    <property type="entry name" value="Cytochrome_P450_fung"/>
</dbReference>
<comment type="similarity">
    <text evidence="1">Belongs to the cytochrome P450 family.</text>
</comment>
<dbReference type="KEGG" id="bze:COCCADRAFT_5643"/>
<keyword evidence="6" id="KW-1185">Reference proteome</keyword>
<protein>
    <recommendedName>
        <fullName evidence="7">Cytochrome P450</fullName>
    </recommendedName>
</protein>
<dbReference type="InterPro" id="IPR036396">
    <property type="entry name" value="Cyt_P450_sf"/>
</dbReference>
<dbReference type="Gene3D" id="1.10.630.10">
    <property type="entry name" value="Cytochrome P450"/>
    <property type="match status" value="1"/>
</dbReference>
<evidence type="ECO:0000256" key="4">
    <source>
        <dbReference type="ARBA" id="ARBA00023004"/>
    </source>
</evidence>
<dbReference type="GO" id="GO:0016705">
    <property type="term" value="F:oxidoreductase activity, acting on paired donors, with incorporation or reduction of molecular oxygen"/>
    <property type="evidence" value="ECO:0007669"/>
    <property type="project" value="InterPro"/>
</dbReference>
<gene>
    <name evidence="5" type="ORF">COCCADRAFT_5643</name>
</gene>
<reference evidence="5 6" key="1">
    <citation type="journal article" date="2013" name="PLoS Genet.">
        <title>Comparative genome structure, secondary metabolite, and effector coding capacity across Cochliobolus pathogens.</title>
        <authorList>
            <person name="Condon B.J."/>
            <person name="Leng Y."/>
            <person name="Wu D."/>
            <person name="Bushley K.E."/>
            <person name="Ohm R.A."/>
            <person name="Otillar R."/>
            <person name="Martin J."/>
            <person name="Schackwitz W."/>
            <person name="Grimwood J."/>
            <person name="MohdZainudin N."/>
            <person name="Xue C."/>
            <person name="Wang R."/>
            <person name="Manning V.A."/>
            <person name="Dhillon B."/>
            <person name="Tu Z.J."/>
            <person name="Steffenson B.J."/>
            <person name="Salamov A."/>
            <person name="Sun H."/>
            <person name="Lowry S."/>
            <person name="LaButti K."/>
            <person name="Han J."/>
            <person name="Copeland A."/>
            <person name="Lindquist E."/>
            <person name="Barry K."/>
            <person name="Schmutz J."/>
            <person name="Baker S.E."/>
            <person name="Ciuffetti L.M."/>
            <person name="Grigoriev I.V."/>
            <person name="Zhong S."/>
            <person name="Turgeon B.G."/>
        </authorList>
    </citation>
    <scope>NUCLEOTIDE SEQUENCE [LARGE SCALE GENOMIC DNA]</scope>
    <source>
        <strain evidence="5 6">26-R-13</strain>
    </source>
</reference>
<evidence type="ECO:0000256" key="1">
    <source>
        <dbReference type="ARBA" id="ARBA00010617"/>
    </source>
</evidence>
<dbReference type="InterPro" id="IPR001128">
    <property type="entry name" value="Cyt_P450"/>
</dbReference>